<sequence>MTRLMDDVKSGLKGIRGAGEVIRGEALEATDRAFERDPHHPAVAASTAENRGVSDQGRRDVKGMDEMFAKREWEKKGVPREAQAQAPVPTTAAATHPPPHQTTHTTAPQGENLTGSTYAGAEGIGHHHGGGGGAYEPGVAHGHADTRQAQAPMPTTGTHPPPPPPHQTTHTTAPGRENLVGAHPRAEGLGHNHGGGSGVVPPDHTQAREGLHAPTGGAPAYDVNAPPPPLPERHPEPGLTTHGEPLHHNTGTTTGPTGGLSQDPAANPPSQPRYA</sequence>
<proteinExistence type="predicted"/>
<reference evidence="1" key="1">
    <citation type="submission" date="2022-10" db="EMBL/GenBank/DDBJ databases">
        <title>Complete Genome of Trichothecium roseum strain YXFP-22015, a Plant Pathogen Isolated from Citrus.</title>
        <authorList>
            <person name="Wang Y."/>
            <person name="Zhu L."/>
        </authorList>
    </citation>
    <scope>NUCLEOTIDE SEQUENCE</scope>
    <source>
        <strain evidence="1">YXFP-22015</strain>
    </source>
</reference>
<comment type="caution">
    <text evidence="1">The sequence shown here is derived from an EMBL/GenBank/DDBJ whole genome shotgun (WGS) entry which is preliminary data.</text>
</comment>
<evidence type="ECO:0000313" key="2">
    <source>
        <dbReference type="Proteomes" id="UP001163324"/>
    </source>
</evidence>
<name>A0ACC0USX5_9HYPO</name>
<dbReference type="Proteomes" id="UP001163324">
    <property type="component" value="Chromosome 8"/>
</dbReference>
<evidence type="ECO:0000313" key="1">
    <source>
        <dbReference type="EMBL" id="KAI9897244.1"/>
    </source>
</evidence>
<accession>A0ACC0USX5</accession>
<keyword evidence="2" id="KW-1185">Reference proteome</keyword>
<gene>
    <name evidence="1" type="ORF">N3K66_008266</name>
</gene>
<dbReference type="EMBL" id="CM047947">
    <property type="protein sequence ID" value="KAI9897244.1"/>
    <property type="molecule type" value="Genomic_DNA"/>
</dbReference>
<protein>
    <submittedName>
        <fullName evidence="1">Uncharacterized protein</fullName>
    </submittedName>
</protein>
<organism evidence="1 2">
    <name type="scientific">Trichothecium roseum</name>
    <dbReference type="NCBI Taxonomy" id="47278"/>
    <lineage>
        <taxon>Eukaryota</taxon>
        <taxon>Fungi</taxon>
        <taxon>Dikarya</taxon>
        <taxon>Ascomycota</taxon>
        <taxon>Pezizomycotina</taxon>
        <taxon>Sordariomycetes</taxon>
        <taxon>Hypocreomycetidae</taxon>
        <taxon>Hypocreales</taxon>
        <taxon>Hypocreales incertae sedis</taxon>
        <taxon>Trichothecium</taxon>
    </lineage>
</organism>